<reference evidence="3 4" key="1">
    <citation type="submission" date="2021-10" db="EMBL/GenBank/DDBJ databases">
        <title>Anaerobic single-cell dispensing facilitates the cultivation of human gut bacteria.</title>
        <authorList>
            <person name="Afrizal A."/>
        </authorList>
    </citation>
    <scope>NUCLEOTIDE SEQUENCE [LARGE SCALE GENOMIC DNA]</scope>
    <source>
        <strain evidence="3 4">CLA-AA-H270</strain>
    </source>
</reference>
<evidence type="ECO:0000256" key="1">
    <source>
        <dbReference type="SAM" id="MobiDB-lite"/>
    </source>
</evidence>
<name>A0AAW4VTX7_9FIRM</name>
<dbReference type="EMBL" id="JAJEPX010000008">
    <property type="protein sequence ID" value="MCC2176352.1"/>
    <property type="molecule type" value="Genomic_DNA"/>
</dbReference>
<evidence type="ECO:0008006" key="5">
    <source>
        <dbReference type="Google" id="ProtNLM"/>
    </source>
</evidence>
<feature type="compositionally biased region" description="Low complexity" evidence="1">
    <location>
        <begin position="34"/>
        <end position="44"/>
    </location>
</feature>
<accession>A0AAW4VTX7</accession>
<dbReference type="PROSITE" id="PS51257">
    <property type="entry name" value="PROKAR_LIPOPROTEIN"/>
    <property type="match status" value="1"/>
</dbReference>
<comment type="caution">
    <text evidence="3">The sequence shown here is derived from an EMBL/GenBank/DDBJ whole genome shotgun (WGS) entry which is preliminary data.</text>
</comment>
<organism evidence="3 4">
    <name type="scientific">Agathobaculum butyriciproducens</name>
    <dbReference type="NCBI Taxonomy" id="1628085"/>
    <lineage>
        <taxon>Bacteria</taxon>
        <taxon>Bacillati</taxon>
        <taxon>Bacillota</taxon>
        <taxon>Clostridia</taxon>
        <taxon>Eubacteriales</taxon>
        <taxon>Butyricicoccaceae</taxon>
        <taxon>Agathobaculum</taxon>
    </lineage>
</organism>
<dbReference type="GeneID" id="98660425"/>
<dbReference type="AlphaFoldDB" id="A0AAW4VTX7"/>
<feature type="compositionally biased region" description="Polar residues" evidence="1">
    <location>
        <begin position="45"/>
        <end position="54"/>
    </location>
</feature>
<proteinExistence type="predicted"/>
<dbReference type="RefSeq" id="WP_227600327.1">
    <property type="nucleotide sequence ID" value="NZ_DBFBDK010000048.1"/>
</dbReference>
<keyword evidence="2" id="KW-0732">Signal</keyword>
<evidence type="ECO:0000256" key="2">
    <source>
        <dbReference type="SAM" id="SignalP"/>
    </source>
</evidence>
<protein>
    <recommendedName>
        <fullName evidence="5">DUF1344 domain-containing protein</fullName>
    </recommendedName>
</protein>
<dbReference type="Proteomes" id="UP001298753">
    <property type="component" value="Unassembled WGS sequence"/>
</dbReference>
<feature type="region of interest" description="Disordered" evidence="1">
    <location>
        <begin position="22"/>
        <end position="59"/>
    </location>
</feature>
<gene>
    <name evidence="3" type="ORF">LKD22_04285</name>
</gene>
<keyword evidence="4" id="KW-1185">Reference proteome</keyword>
<evidence type="ECO:0000313" key="3">
    <source>
        <dbReference type="EMBL" id="MCC2176352.1"/>
    </source>
</evidence>
<feature type="signal peptide" evidence="2">
    <location>
        <begin position="1"/>
        <end position="22"/>
    </location>
</feature>
<evidence type="ECO:0000313" key="4">
    <source>
        <dbReference type="Proteomes" id="UP001298753"/>
    </source>
</evidence>
<feature type="chain" id="PRO_5043800838" description="DUF1344 domain-containing protein" evidence="2">
    <location>
        <begin position="23"/>
        <end position="125"/>
    </location>
</feature>
<sequence>MKKTLMVFACTALLAASLSACGSKPAENTDTGTASSAAASSSSSEQQQENTLTGSLDEKKNGMFVVTDAEGAAYEFTYDPSDTPKGLDDAAEGDSVTVTYTGTVSEVDSFDGTVVSVEKAEAAQN</sequence>